<comment type="caution">
    <text evidence="1">The sequence shown here is derived from an EMBL/GenBank/DDBJ whole genome shotgun (WGS) entry which is preliminary data.</text>
</comment>
<dbReference type="Proteomes" id="UP001239111">
    <property type="component" value="Chromosome 4"/>
</dbReference>
<proteinExistence type="predicted"/>
<evidence type="ECO:0000313" key="1">
    <source>
        <dbReference type="EMBL" id="KAJ8667743.1"/>
    </source>
</evidence>
<gene>
    <name evidence="1" type="ORF">QAD02_009406</name>
</gene>
<dbReference type="EMBL" id="CM056744">
    <property type="protein sequence ID" value="KAJ8667743.1"/>
    <property type="molecule type" value="Genomic_DNA"/>
</dbReference>
<organism evidence="1 2">
    <name type="scientific">Eretmocerus hayati</name>
    <dbReference type="NCBI Taxonomy" id="131215"/>
    <lineage>
        <taxon>Eukaryota</taxon>
        <taxon>Metazoa</taxon>
        <taxon>Ecdysozoa</taxon>
        <taxon>Arthropoda</taxon>
        <taxon>Hexapoda</taxon>
        <taxon>Insecta</taxon>
        <taxon>Pterygota</taxon>
        <taxon>Neoptera</taxon>
        <taxon>Endopterygota</taxon>
        <taxon>Hymenoptera</taxon>
        <taxon>Apocrita</taxon>
        <taxon>Proctotrupomorpha</taxon>
        <taxon>Chalcidoidea</taxon>
        <taxon>Aphelinidae</taxon>
        <taxon>Aphelininae</taxon>
        <taxon>Eretmocerus</taxon>
    </lineage>
</organism>
<reference evidence="1" key="1">
    <citation type="submission" date="2023-04" db="EMBL/GenBank/DDBJ databases">
        <title>A chromosome-level genome assembly of the parasitoid wasp Eretmocerus hayati.</title>
        <authorList>
            <person name="Zhong Y."/>
            <person name="Liu S."/>
            <person name="Liu Y."/>
        </authorList>
    </citation>
    <scope>NUCLEOTIDE SEQUENCE</scope>
    <source>
        <strain evidence="1">ZJU_SS_LIU_2023</strain>
    </source>
</reference>
<name>A0ACC2NAG9_9HYME</name>
<accession>A0ACC2NAG9</accession>
<protein>
    <submittedName>
        <fullName evidence="1">Uncharacterized protein</fullName>
    </submittedName>
</protein>
<evidence type="ECO:0000313" key="2">
    <source>
        <dbReference type="Proteomes" id="UP001239111"/>
    </source>
</evidence>
<keyword evidence="2" id="KW-1185">Reference proteome</keyword>
<sequence length="169" mass="18956">MKFFYSFVYIVLLLGASQASPNVWDWIKGAASDTENWVKVAMKDVHDFLQPDHLKEHLTKFLNSEEFKLAKGFVQPKCHWKATASCAPEAVDKAKKKAEEDVASGQKLSKSEVLKWATGVATECWVSNIHSIFDDVIAGDCNSRTRGVKTGMERLVIREAKTEYQGLCV</sequence>